<evidence type="ECO:0000256" key="2">
    <source>
        <dbReference type="ARBA" id="ARBA00022827"/>
    </source>
</evidence>
<evidence type="ECO:0000313" key="5">
    <source>
        <dbReference type="EMBL" id="VAW38009.1"/>
    </source>
</evidence>
<dbReference type="PRINTS" id="PR00411">
    <property type="entry name" value="PNDRDTASEI"/>
</dbReference>
<keyword evidence="2" id="KW-0274">FAD</keyword>
<dbReference type="AlphaFoldDB" id="A0A3B0VMD3"/>
<dbReference type="GO" id="GO:0050660">
    <property type="term" value="F:flavin adenine dinucleotide binding"/>
    <property type="evidence" value="ECO:0007669"/>
    <property type="project" value="TreeGrafter"/>
</dbReference>
<evidence type="ECO:0000259" key="4">
    <source>
        <dbReference type="Pfam" id="PF07992"/>
    </source>
</evidence>
<dbReference type="SUPFAM" id="SSF51905">
    <property type="entry name" value="FAD/NAD(P)-binding domain"/>
    <property type="match status" value="1"/>
</dbReference>
<dbReference type="GO" id="GO:0003955">
    <property type="term" value="F:NAD(P)H dehydrogenase (quinone) activity"/>
    <property type="evidence" value="ECO:0007669"/>
    <property type="project" value="TreeGrafter"/>
</dbReference>
<dbReference type="EMBL" id="UOEU01000690">
    <property type="protein sequence ID" value="VAW38009.1"/>
    <property type="molecule type" value="Genomic_DNA"/>
</dbReference>
<keyword evidence="1" id="KW-0285">Flavoprotein</keyword>
<evidence type="ECO:0000256" key="1">
    <source>
        <dbReference type="ARBA" id="ARBA00022630"/>
    </source>
</evidence>
<dbReference type="Pfam" id="PF02852">
    <property type="entry name" value="Pyr_redox_dim"/>
    <property type="match status" value="1"/>
</dbReference>
<gene>
    <name evidence="5" type="ORF">MNBD_CHLOROFLEXI01-465</name>
</gene>
<dbReference type="InterPro" id="IPR004099">
    <property type="entry name" value="Pyr_nucl-diS_OxRdtase_dimer"/>
</dbReference>
<feature type="domain" description="Pyridine nucleotide-disulphide oxidoreductase dimerisation" evidence="3">
    <location>
        <begin position="138"/>
        <end position="247"/>
    </location>
</feature>
<accession>A0A3B0VMD3</accession>
<dbReference type="Gene3D" id="3.50.50.60">
    <property type="entry name" value="FAD/NAD(P)-binding domain"/>
    <property type="match status" value="2"/>
</dbReference>
<reference evidence="5" key="1">
    <citation type="submission" date="2018-06" db="EMBL/GenBank/DDBJ databases">
        <authorList>
            <person name="Zhirakovskaya E."/>
        </authorList>
    </citation>
    <scope>NUCLEOTIDE SEQUENCE</scope>
</reference>
<dbReference type="PANTHER" id="PTHR43014:SF2">
    <property type="entry name" value="MERCURIC REDUCTASE"/>
    <property type="match status" value="1"/>
</dbReference>
<sequence>EDADIAAATKEILESEGIAIHLGAFVKTLAQKAPQKIEVSFEIDGKMQQVEGTHLLLAVGRVPNSDRLNLEAAGVEVNKHGFISVNDTLQTNVPHIFAVGDINGEGAFTHTSVNDGEIFWDFYSGEGDRKLSDRIMTYAMFIDPPLGRVGMSEKAARESARESGRNVLMATKPMNHIARAKEKDETAGFVKILVDADTEQFLGVTILGVGGDEIVNMFTTFMVTKQSYKLFRKATLIHPTVAELMPWTLDDLKPLS</sequence>
<dbReference type="PRINTS" id="PR00368">
    <property type="entry name" value="FADPNR"/>
</dbReference>
<dbReference type="SUPFAM" id="SSF55424">
    <property type="entry name" value="FAD/NAD-linked reductases, dimerisation (C-terminal) domain"/>
    <property type="match status" value="1"/>
</dbReference>
<dbReference type="InterPro" id="IPR016156">
    <property type="entry name" value="FAD/NAD-linked_Rdtase_dimer_sf"/>
</dbReference>
<dbReference type="PANTHER" id="PTHR43014">
    <property type="entry name" value="MERCURIC REDUCTASE"/>
    <property type="match status" value="1"/>
</dbReference>
<dbReference type="InterPro" id="IPR036188">
    <property type="entry name" value="FAD/NAD-bd_sf"/>
</dbReference>
<feature type="domain" description="FAD/NAD(P)-binding" evidence="4">
    <location>
        <begin position="2"/>
        <end position="116"/>
    </location>
</feature>
<organism evidence="5">
    <name type="scientific">hydrothermal vent metagenome</name>
    <dbReference type="NCBI Taxonomy" id="652676"/>
    <lineage>
        <taxon>unclassified sequences</taxon>
        <taxon>metagenomes</taxon>
        <taxon>ecological metagenomes</taxon>
    </lineage>
</organism>
<name>A0A3B0VMD3_9ZZZZ</name>
<evidence type="ECO:0000259" key="3">
    <source>
        <dbReference type="Pfam" id="PF02852"/>
    </source>
</evidence>
<dbReference type="Pfam" id="PF07992">
    <property type="entry name" value="Pyr_redox_2"/>
    <property type="match status" value="1"/>
</dbReference>
<dbReference type="Gene3D" id="3.30.390.30">
    <property type="match status" value="1"/>
</dbReference>
<protein>
    <submittedName>
        <fullName evidence="5">PF00070 family, FAD-dependent NAD(P)-disulphide oxidoreductase</fullName>
    </submittedName>
</protein>
<proteinExistence type="predicted"/>
<feature type="non-terminal residue" evidence="5">
    <location>
        <position position="1"/>
    </location>
</feature>
<dbReference type="InterPro" id="IPR023753">
    <property type="entry name" value="FAD/NAD-binding_dom"/>
</dbReference>